<comment type="caution">
    <text evidence="2">The sequence shown here is derived from an EMBL/GenBank/DDBJ whole genome shotgun (WGS) entry which is preliminary data.</text>
</comment>
<protein>
    <submittedName>
        <fullName evidence="2">Uncharacterized protein</fullName>
    </submittedName>
</protein>
<dbReference type="GeneID" id="63804590"/>
<dbReference type="Proteomes" id="UP000193922">
    <property type="component" value="Unassembled WGS sequence"/>
</dbReference>
<reference evidence="2 3" key="1">
    <citation type="submission" date="2016-07" db="EMBL/GenBank/DDBJ databases">
        <title>Pervasive Adenine N6-methylation of Active Genes in Fungi.</title>
        <authorList>
            <consortium name="DOE Joint Genome Institute"/>
            <person name="Mondo S.J."/>
            <person name="Dannebaum R.O."/>
            <person name="Kuo R.C."/>
            <person name="Labutti K."/>
            <person name="Haridas S."/>
            <person name="Kuo A."/>
            <person name="Salamov A."/>
            <person name="Ahrendt S.R."/>
            <person name="Lipzen A."/>
            <person name="Sullivan W."/>
            <person name="Andreopoulos W.B."/>
            <person name="Clum A."/>
            <person name="Lindquist E."/>
            <person name="Daum C."/>
            <person name="Ramamoorthy G.K."/>
            <person name="Gryganskyi A."/>
            <person name="Culley D."/>
            <person name="Magnuson J.K."/>
            <person name="James T.Y."/>
            <person name="O'Malley M.A."/>
            <person name="Stajich J.E."/>
            <person name="Spatafora J.W."/>
            <person name="Visel A."/>
            <person name="Grigoriev I.V."/>
        </authorList>
    </citation>
    <scope>NUCLEOTIDE SEQUENCE [LARGE SCALE GENOMIC DNA]</scope>
    <source>
        <strain evidence="2 3">ATCC 12442</strain>
    </source>
</reference>
<name>A0A1Y1W651_9FUNG</name>
<evidence type="ECO:0000256" key="1">
    <source>
        <dbReference type="SAM" id="Phobius"/>
    </source>
</evidence>
<dbReference type="AlphaFoldDB" id="A0A1Y1W651"/>
<proteinExistence type="predicted"/>
<keyword evidence="3" id="KW-1185">Reference proteome</keyword>
<evidence type="ECO:0000313" key="3">
    <source>
        <dbReference type="Proteomes" id="UP000193922"/>
    </source>
</evidence>
<organism evidence="2 3">
    <name type="scientific">Linderina pennispora</name>
    <dbReference type="NCBI Taxonomy" id="61395"/>
    <lineage>
        <taxon>Eukaryota</taxon>
        <taxon>Fungi</taxon>
        <taxon>Fungi incertae sedis</taxon>
        <taxon>Zoopagomycota</taxon>
        <taxon>Kickxellomycotina</taxon>
        <taxon>Kickxellomycetes</taxon>
        <taxon>Kickxellales</taxon>
        <taxon>Kickxellaceae</taxon>
        <taxon>Linderina</taxon>
    </lineage>
</organism>
<keyword evidence="1" id="KW-0472">Membrane</keyword>
<dbReference type="RefSeq" id="XP_040742498.1">
    <property type="nucleotide sequence ID" value="XM_040887942.1"/>
</dbReference>
<feature type="transmembrane region" description="Helical" evidence="1">
    <location>
        <begin position="12"/>
        <end position="33"/>
    </location>
</feature>
<keyword evidence="1" id="KW-1133">Transmembrane helix</keyword>
<accession>A0A1Y1W651</accession>
<dbReference type="EMBL" id="MCFD01000009">
    <property type="protein sequence ID" value="ORX68716.1"/>
    <property type="molecule type" value="Genomic_DNA"/>
</dbReference>
<evidence type="ECO:0000313" key="2">
    <source>
        <dbReference type="EMBL" id="ORX68716.1"/>
    </source>
</evidence>
<keyword evidence="1" id="KW-0812">Transmembrane</keyword>
<gene>
    <name evidence="2" type="ORF">DL89DRAFT_268484</name>
</gene>
<sequence length="57" mass="6183">MAEFGFSPNNLLISNVVGGVLGFVLLVLVYVVLMGKWTAAQCSTEEIPRLLNQAPFD</sequence>